<dbReference type="RefSeq" id="WP_169698991.1">
    <property type="nucleotide sequence ID" value="NZ_LS974202.1"/>
</dbReference>
<evidence type="ECO:0000313" key="4">
    <source>
        <dbReference type="Proteomes" id="UP000250796"/>
    </source>
</evidence>
<organism evidence="3 4">
    <name type="scientific">Mesotoga infera</name>
    <dbReference type="NCBI Taxonomy" id="1236046"/>
    <lineage>
        <taxon>Bacteria</taxon>
        <taxon>Thermotogati</taxon>
        <taxon>Thermotogota</taxon>
        <taxon>Thermotogae</taxon>
        <taxon>Kosmotogales</taxon>
        <taxon>Kosmotogaceae</taxon>
        <taxon>Mesotoga</taxon>
    </lineage>
</organism>
<keyword evidence="1" id="KW-1133">Transmembrane helix</keyword>
<proteinExistence type="predicted"/>
<dbReference type="Proteomes" id="UP000250796">
    <property type="component" value="Chromosome MESINF"/>
</dbReference>
<keyword evidence="1" id="KW-0812">Transmembrane</keyword>
<keyword evidence="4" id="KW-1185">Reference proteome</keyword>
<gene>
    <name evidence="2" type="ORF">MESINF_1294</name>
    <name evidence="3" type="ORF">MESINF_1303</name>
</gene>
<evidence type="ECO:0000256" key="1">
    <source>
        <dbReference type="SAM" id="Phobius"/>
    </source>
</evidence>
<feature type="transmembrane region" description="Helical" evidence="1">
    <location>
        <begin position="12"/>
        <end position="33"/>
    </location>
</feature>
<feature type="transmembrane region" description="Helical" evidence="1">
    <location>
        <begin position="39"/>
        <end position="57"/>
    </location>
</feature>
<reference evidence="3 4" key="1">
    <citation type="submission" date="2017-01" db="EMBL/GenBank/DDBJ databases">
        <authorList>
            <person name="Erauso G."/>
        </authorList>
    </citation>
    <scope>NUCLEOTIDE SEQUENCE [LARGE SCALE GENOMIC DNA]</scope>
    <source>
        <strain evidence="3">MESINF1</strain>
    </source>
</reference>
<dbReference type="EMBL" id="LS974202">
    <property type="protein sequence ID" value="SSC12738.1"/>
    <property type="molecule type" value="Genomic_DNA"/>
</dbReference>
<accession>A0A7Z7LG20</accession>
<dbReference type="KEGG" id="minf:MESINF_1303"/>
<dbReference type="AlphaFoldDB" id="A0A7Z7LG20"/>
<evidence type="ECO:0000313" key="2">
    <source>
        <dbReference type="EMBL" id="SSC12738.1"/>
    </source>
</evidence>
<dbReference type="EMBL" id="LS974202">
    <property type="protein sequence ID" value="SSC12747.1"/>
    <property type="molecule type" value="Genomic_DNA"/>
</dbReference>
<evidence type="ECO:0000313" key="3">
    <source>
        <dbReference type="EMBL" id="SSC12747.1"/>
    </source>
</evidence>
<keyword evidence="1" id="KW-0472">Membrane</keyword>
<name>A0A7Z7LG20_9BACT</name>
<protein>
    <submittedName>
        <fullName evidence="3">Uncharacterized protein</fullName>
    </submittedName>
</protein>
<dbReference type="KEGG" id="minf:MESINF_1294"/>
<sequence length="65" mass="7566">MGTHFRENMKQNLKWVVPYLGLYCAMNYGFVAMPWKTSLMWGVIMLGLFIIQSVVDLRSHPEMKG</sequence>